<dbReference type="EMBL" id="JACSPM010000002">
    <property type="protein sequence ID" value="MBD8023459.1"/>
    <property type="molecule type" value="Genomic_DNA"/>
</dbReference>
<sequence>MPDALTTRDEAQRRMFVALAESAPLVRRRPRSIAGLAVFALAGVLAGAATSAAVALSDDSRAGSVTHLPPSVDQIAATVPGDTQLLGDPFLVEHAIGPMTLEVGTAPEGATELFVAFRCLGAGVEVISLNGRAISTNYCEGTGGGSGGGEPITGQGPHRVSVSGSGSYMLWVSWSAPVEPPAASPEQSAAVADGDVTDAEYRAGFERYATCMADGGHPVDVIDATQRVISYVTSGASVQSGIEGRCYALEFALIDEAWQSSRP</sequence>
<feature type="transmembrane region" description="Helical" evidence="1">
    <location>
        <begin position="33"/>
        <end position="56"/>
    </location>
</feature>
<proteinExistence type="predicted"/>
<dbReference type="Proteomes" id="UP000602532">
    <property type="component" value="Unassembled WGS sequence"/>
</dbReference>
<name>A0ABR8X294_9MICO</name>
<protein>
    <submittedName>
        <fullName evidence="2">Uncharacterized protein</fullName>
    </submittedName>
</protein>
<comment type="caution">
    <text evidence="2">The sequence shown here is derived from an EMBL/GenBank/DDBJ whole genome shotgun (WGS) entry which is preliminary data.</text>
</comment>
<dbReference type="RefSeq" id="WP_191765801.1">
    <property type="nucleotide sequence ID" value="NZ_JACSPM010000002.1"/>
</dbReference>
<gene>
    <name evidence="2" type="ORF">H9622_07635</name>
</gene>
<reference evidence="2 3" key="1">
    <citation type="submission" date="2020-08" db="EMBL/GenBank/DDBJ databases">
        <title>A Genomic Blueprint of the Chicken Gut Microbiome.</title>
        <authorList>
            <person name="Gilroy R."/>
            <person name="Ravi A."/>
            <person name="Getino M."/>
            <person name="Pursley I."/>
            <person name="Horton D.L."/>
            <person name="Alikhan N.-F."/>
            <person name="Baker D."/>
            <person name="Gharbi K."/>
            <person name="Hall N."/>
            <person name="Watson M."/>
            <person name="Adriaenssens E.M."/>
            <person name="Foster-Nyarko E."/>
            <person name="Jarju S."/>
            <person name="Secka A."/>
            <person name="Antonio M."/>
            <person name="Oren A."/>
            <person name="Chaudhuri R."/>
            <person name="La Ragione R.M."/>
            <person name="Hildebrand F."/>
            <person name="Pallen M.J."/>
        </authorList>
    </citation>
    <scope>NUCLEOTIDE SEQUENCE [LARGE SCALE GENOMIC DNA]</scope>
    <source>
        <strain evidence="2 3">Sa1CUA4</strain>
    </source>
</reference>
<accession>A0ABR8X294</accession>
<evidence type="ECO:0000313" key="2">
    <source>
        <dbReference type="EMBL" id="MBD8023459.1"/>
    </source>
</evidence>
<keyword evidence="1" id="KW-0812">Transmembrane</keyword>
<evidence type="ECO:0000256" key="1">
    <source>
        <dbReference type="SAM" id="Phobius"/>
    </source>
</evidence>
<organism evidence="2 3">
    <name type="scientific">Microbacterium gallinarum</name>
    <dbReference type="NCBI Taxonomy" id="2762209"/>
    <lineage>
        <taxon>Bacteria</taxon>
        <taxon>Bacillati</taxon>
        <taxon>Actinomycetota</taxon>
        <taxon>Actinomycetes</taxon>
        <taxon>Micrococcales</taxon>
        <taxon>Microbacteriaceae</taxon>
        <taxon>Microbacterium</taxon>
    </lineage>
</organism>
<keyword evidence="3" id="KW-1185">Reference proteome</keyword>
<evidence type="ECO:0000313" key="3">
    <source>
        <dbReference type="Proteomes" id="UP000602532"/>
    </source>
</evidence>
<keyword evidence="1" id="KW-0472">Membrane</keyword>
<keyword evidence="1" id="KW-1133">Transmembrane helix</keyword>